<dbReference type="InterPro" id="IPR000608">
    <property type="entry name" value="UBC"/>
</dbReference>
<evidence type="ECO:0000256" key="1">
    <source>
        <dbReference type="ARBA" id="ARBA00000485"/>
    </source>
</evidence>
<dbReference type="SMART" id="SM00212">
    <property type="entry name" value="UBCc"/>
    <property type="match status" value="1"/>
</dbReference>
<dbReference type="Pfam" id="PF00431">
    <property type="entry name" value="CUB"/>
    <property type="match status" value="1"/>
</dbReference>
<feature type="compositionally biased region" description="Low complexity" evidence="8">
    <location>
        <begin position="211"/>
        <end position="221"/>
    </location>
</feature>
<evidence type="ECO:0000259" key="10">
    <source>
        <dbReference type="PROSITE" id="PS50127"/>
    </source>
</evidence>
<dbReference type="InterPro" id="IPR043504">
    <property type="entry name" value="Peptidase_S1_PA_chymotrypsin"/>
</dbReference>
<reference evidence="12 13" key="1">
    <citation type="submission" date="2018-04" db="EMBL/GenBank/DDBJ databases">
        <authorList>
            <person name="Zhang X."/>
            <person name="Yuan J."/>
            <person name="Li F."/>
            <person name="Xiang J."/>
        </authorList>
    </citation>
    <scope>NUCLEOTIDE SEQUENCE [LARGE SCALE GENOMIC DNA]</scope>
    <source>
        <tissue evidence="12">Muscle</tissue>
    </source>
</reference>
<dbReference type="InterPro" id="IPR035914">
    <property type="entry name" value="Sperma_CUB_dom_sf"/>
</dbReference>
<keyword evidence="5" id="KW-1015">Disulfide bond</keyword>
<dbReference type="OrthoDB" id="9973183at2759"/>
<dbReference type="InterPro" id="IPR000859">
    <property type="entry name" value="CUB_dom"/>
</dbReference>
<organism evidence="12 13">
    <name type="scientific">Penaeus vannamei</name>
    <name type="common">Whiteleg shrimp</name>
    <name type="synonym">Litopenaeus vannamei</name>
    <dbReference type="NCBI Taxonomy" id="6689"/>
    <lineage>
        <taxon>Eukaryota</taxon>
        <taxon>Metazoa</taxon>
        <taxon>Ecdysozoa</taxon>
        <taxon>Arthropoda</taxon>
        <taxon>Crustacea</taxon>
        <taxon>Multicrustacea</taxon>
        <taxon>Malacostraca</taxon>
        <taxon>Eumalacostraca</taxon>
        <taxon>Eucarida</taxon>
        <taxon>Decapoda</taxon>
        <taxon>Dendrobranchiata</taxon>
        <taxon>Penaeoidea</taxon>
        <taxon>Penaeidae</taxon>
        <taxon>Penaeus</taxon>
    </lineage>
</organism>
<gene>
    <name evidence="12" type="ORF">C7M84_009996</name>
</gene>
<feature type="domain" description="UBC core" evidence="10">
    <location>
        <begin position="455"/>
        <end position="602"/>
    </location>
</feature>
<evidence type="ECO:0000256" key="6">
    <source>
        <dbReference type="ARBA" id="ARBA00067751"/>
    </source>
</evidence>
<dbReference type="PRINTS" id="PR00722">
    <property type="entry name" value="CHYMOTRYPSIN"/>
</dbReference>
<feature type="chain" id="PRO_5018768276" description="Ubiquitin-conjugating enzyme E2-18 kDa" evidence="9">
    <location>
        <begin position="16"/>
        <end position="607"/>
    </location>
</feature>
<dbReference type="InterPro" id="IPR016135">
    <property type="entry name" value="UBQ-conjugating_enzyme/RWD"/>
</dbReference>
<dbReference type="SUPFAM" id="SSF50494">
    <property type="entry name" value="Trypsin-like serine proteases"/>
    <property type="match status" value="1"/>
</dbReference>
<keyword evidence="13" id="KW-1185">Reference proteome</keyword>
<feature type="compositionally biased region" description="Basic and acidic residues" evidence="8">
    <location>
        <begin position="39"/>
        <end position="66"/>
    </location>
</feature>
<dbReference type="GO" id="GO:0004252">
    <property type="term" value="F:serine-type endopeptidase activity"/>
    <property type="evidence" value="ECO:0007669"/>
    <property type="project" value="InterPro"/>
</dbReference>
<dbReference type="STRING" id="6689.A0A3R7SRB5"/>
<keyword evidence="4" id="KW-0833">Ubl conjugation pathway</keyword>
<comment type="caution">
    <text evidence="12">The sequence shown here is derived from an EMBL/GenBank/DDBJ whole genome shotgun (WGS) entry which is preliminary data.</text>
</comment>
<dbReference type="PANTHER" id="PTHR24252:SF7">
    <property type="entry name" value="HYALIN"/>
    <property type="match status" value="1"/>
</dbReference>
<reference evidence="12 13" key="2">
    <citation type="submission" date="2019-01" db="EMBL/GenBank/DDBJ databases">
        <title>The decoding of complex shrimp genome reveals the adaptation for benthos swimmer, frequently molting mechanism and breeding impact on genome.</title>
        <authorList>
            <person name="Sun Y."/>
            <person name="Gao Y."/>
            <person name="Yu Y."/>
        </authorList>
    </citation>
    <scope>NUCLEOTIDE SEQUENCE [LARGE SCALE GENOMIC DNA]</scope>
    <source>
        <tissue evidence="12">Muscle</tissue>
    </source>
</reference>
<dbReference type="PROSITE" id="PS00134">
    <property type="entry name" value="TRYPSIN_HIS"/>
    <property type="match status" value="1"/>
</dbReference>
<proteinExistence type="predicted"/>
<dbReference type="EMBL" id="QCYY01002266">
    <property type="protein sequence ID" value="ROT71676.1"/>
    <property type="molecule type" value="Genomic_DNA"/>
</dbReference>
<feature type="domain" description="Peptidase S1" evidence="11">
    <location>
        <begin position="255"/>
        <end position="488"/>
    </location>
</feature>
<evidence type="ECO:0000256" key="4">
    <source>
        <dbReference type="ARBA" id="ARBA00022786"/>
    </source>
</evidence>
<dbReference type="SMART" id="SM00020">
    <property type="entry name" value="Tryp_SPc"/>
    <property type="match status" value="1"/>
</dbReference>
<dbReference type="GO" id="GO:0006508">
    <property type="term" value="P:proteolysis"/>
    <property type="evidence" value="ECO:0007669"/>
    <property type="project" value="InterPro"/>
</dbReference>
<keyword evidence="9" id="KW-0732">Signal</keyword>
<dbReference type="InterPro" id="IPR018114">
    <property type="entry name" value="TRYPSIN_HIS"/>
</dbReference>
<evidence type="ECO:0000259" key="11">
    <source>
        <dbReference type="PROSITE" id="PS50240"/>
    </source>
</evidence>
<dbReference type="PANTHER" id="PTHR24252">
    <property type="entry name" value="ACROSIN-RELATED"/>
    <property type="match status" value="1"/>
</dbReference>
<dbReference type="FunFam" id="2.40.10.10:FF:000068">
    <property type="entry name" value="transmembrane protease serine 2"/>
    <property type="match status" value="1"/>
</dbReference>
<protein>
    <recommendedName>
        <fullName evidence="6">Ubiquitin-conjugating enzyme E2-18 kDa</fullName>
        <ecNumber evidence="2">2.3.2.23</ecNumber>
    </recommendedName>
</protein>
<dbReference type="AlphaFoldDB" id="A0A3R7SRB5"/>
<dbReference type="SUPFAM" id="SSF54495">
    <property type="entry name" value="UBC-like"/>
    <property type="match status" value="1"/>
</dbReference>
<evidence type="ECO:0000256" key="8">
    <source>
        <dbReference type="SAM" id="MobiDB-lite"/>
    </source>
</evidence>
<dbReference type="PROSITE" id="PS00183">
    <property type="entry name" value="UBC_1"/>
    <property type="match status" value="1"/>
</dbReference>
<keyword evidence="3" id="KW-0808">Transferase</keyword>
<evidence type="ECO:0000313" key="13">
    <source>
        <dbReference type="Proteomes" id="UP000283509"/>
    </source>
</evidence>
<evidence type="ECO:0000256" key="3">
    <source>
        <dbReference type="ARBA" id="ARBA00022679"/>
    </source>
</evidence>
<dbReference type="Pfam" id="PF00179">
    <property type="entry name" value="UQ_con"/>
    <property type="match status" value="1"/>
</dbReference>
<comment type="catalytic activity">
    <reaction evidence="1">
        <text>S-ubiquitinyl-[E1 ubiquitin-activating enzyme]-L-cysteine + [E2 ubiquitin-conjugating enzyme]-L-cysteine = [E1 ubiquitin-activating enzyme]-L-cysteine + S-ubiquitinyl-[E2 ubiquitin-conjugating enzyme]-L-cysteine.</text>
        <dbReference type="EC" id="2.3.2.23"/>
    </reaction>
</comment>
<accession>A0A3R7SRB5</accession>
<dbReference type="PROSITE" id="PS50240">
    <property type="entry name" value="TRYPSIN_DOM"/>
    <property type="match status" value="1"/>
</dbReference>
<feature type="region of interest" description="Disordered" evidence="8">
    <location>
        <begin position="37"/>
        <end position="93"/>
    </location>
</feature>
<evidence type="ECO:0000313" key="12">
    <source>
        <dbReference type="EMBL" id="ROT71676.1"/>
    </source>
</evidence>
<dbReference type="InterPro" id="IPR009003">
    <property type="entry name" value="Peptidase_S1_PA"/>
</dbReference>
<feature type="compositionally biased region" description="Polar residues" evidence="8">
    <location>
        <begin position="83"/>
        <end position="93"/>
    </location>
</feature>
<evidence type="ECO:0000256" key="9">
    <source>
        <dbReference type="SAM" id="SignalP"/>
    </source>
</evidence>
<evidence type="ECO:0000256" key="2">
    <source>
        <dbReference type="ARBA" id="ARBA00012486"/>
    </source>
</evidence>
<evidence type="ECO:0000256" key="7">
    <source>
        <dbReference type="PROSITE-ProRule" id="PRU10133"/>
    </source>
</evidence>
<evidence type="ECO:0000256" key="5">
    <source>
        <dbReference type="ARBA" id="ARBA00023157"/>
    </source>
</evidence>
<dbReference type="InterPro" id="IPR023313">
    <property type="entry name" value="UBQ-conjugating_AS"/>
</dbReference>
<dbReference type="Pfam" id="PF00089">
    <property type="entry name" value="Trypsin"/>
    <property type="match status" value="1"/>
</dbReference>
<dbReference type="FunFam" id="3.10.110.10:FF:000011">
    <property type="entry name" value="Ubiquitin-conjugating enzyme E2 L3"/>
    <property type="match status" value="1"/>
</dbReference>
<feature type="active site" description="Glycyl thioester intermediate" evidence="7">
    <location>
        <position position="539"/>
    </location>
</feature>
<dbReference type="CDD" id="cd00190">
    <property type="entry name" value="Tryp_SPc"/>
    <property type="match status" value="1"/>
</dbReference>
<feature type="signal peptide" evidence="9">
    <location>
        <begin position="1"/>
        <end position="15"/>
    </location>
</feature>
<dbReference type="GO" id="GO:0061631">
    <property type="term" value="F:ubiquitin conjugating enzyme activity"/>
    <property type="evidence" value="ECO:0007669"/>
    <property type="project" value="UniProtKB-EC"/>
</dbReference>
<dbReference type="Gene3D" id="2.40.10.10">
    <property type="entry name" value="Trypsin-like serine proteases"/>
    <property type="match status" value="1"/>
</dbReference>
<dbReference type="EC" id="2.3.2.23" evidence="2"/>
<name>A0A3R7SRB5_PENVA</name>
<dbReference type="Proteomes" id="UP000283509">
    <property type="component" value="Unassembled WGS sequence"/>
</dbReference>
<dbReference type="Gene3D" id="3.10.110.10">
    <property type="entry name" value="Ubiquitin Conjugating Enzyme"/>
    <property type="match status" value="1"/>
</dbReference>
<feature type="region of interest" description="Disordered" evidence="8">
    <location>
        <begin position="208"/>
        <end position="231"/>
    </location>
</feature>
<dbReference type="Gene3D" id="2.60.120.290">
    <property type="entry name" value="Spermadhesin, CUB domain"/>
    <property type="match status" value="1"/>
</dbReference>
<dbReference type="PROSITE" id="PS50127">
    <property type="entry name" value="UBC_2"/>
    <property type="match status" value="1"/>
</dbReference>
<sequence length="607" mass="66754">MRLFFLLLLVALAVGAYQKANQNGRHDQDITDLTAEDTALDRREREVKPDKRNTAKEQTNKADNKAKLSVKGTKFTKDGNGDNRPQSASKNITRNTGNIEIQEICEGKIVLGYGESVVVYTDNDRQKKKCKNKIKTPKGTEIGFFCPFFNLNSKGCKRELLKFRGKVNGKKQKEKYCAQDAPAGVIISTNKLTMAFSRKQFKSNEFSGGVTPTTTFTSPSPSTAPPSPGTTPCSITREYCNGCGVAPISVGSTKIVNGTAASVGEYPYQVRVLATFAGQENKCGGSIIKERWILTAAHCFYDNSNNKATSVDIIYGTIDINGIGGTRVTASRFIDHPGYDSSTYANDIALVELPQPLNYATDAKIQPICLGLEEDIPFGGKAVASGWGDLSFEGSSPDVLQEVELDIITIDECQQKGLFTARHKLGCMVTAVVLLLRNFVTAPGLKSELSATVPSVPSLANLELADIRKSGIKSFRDIQVDESNILTWQGLIVPENPPYNKGAFKIEVNFPAEYPFKPPKINFKTKIYHPNVDEKGQVCLPIISAENWKPATKTDQVIEALINLVNEPEPEHPLRADLAEDYTKDRKKFMKNAEEFTKKNSEKRPAD</sequence>
<dbReference type="InterPro" id="IPR001314">
    <property type="entry name" value="Peptidase_S1A"/>
</dbReference>
<dbReference type="CDD" id="cd23801">
    <property type="entry name" value="UBCc_UBE2L3"/>
    <property type="match status" value="1"/>
</dbReference>
<dbReference type="InterPro" id="IPR001254">
    <property type="entry name" value="Trypsin_dom"/>
</dbReference>